<accession>A0A2C9VJ15</accession>
<dbReference type="AlphaFoldDB" id="A0A2C9VJ15"/>
<dbReference type="EMBL" id="CM004393">
    <property type="protein sequence ID" value="OAY45438.1"/>
    <property type="molecule type" value="Genomic_DNA"/>
</dbReference>
<sequence length="152" mass="17481">MAFVTANAGVKVQIKSQSNDFWDAITNNQFLLDAIPDLYESIIFPKPSNLQERKITYGSSSQNIKTSTERVVENSDEKFIYTVVAGDILTKYEVSDFRATISYPADKWVKWTWTYKYLKDGKRKALDLDVEIADIVLKSLSKLDTFIQKKQH</sequence>
<proteinExistence type="predicted"/>
<dbReference type="SUPFAM" id="SSF55961">
    <property type="entry name" value="Bet v1-like"/>
    <property type="match status" value="1"/>
</dbReference>
<dbReference type="InterPro" id="IPR023393">
    <property type="entry name" value="START-like_dom_sf"/>
</dbReference>
<evidence type="ECO:0008006" key="3">
    <source>
        <dbReference type="Google" id="ProtNLM"/>
    </source>
</evidence>
<dbReference type="Proteomes" id="UP000091857">
    <property type="component" value="Chromosome 7"/>
</dbReference>
<organism evidence="1 2">
    <name type="scientific">Manihot esculenta</name>
    <name type="common">Cassava</name>
    <name type="synonym">Jatropha manihot</name>
    <dbReference type="NCBI Taxonomy" id="3983"/>
    <lineage>
        <taxon>Eukaryota</taxon>
        <taxon>Viridiplantae</taxon>
        <taxon>Streptophyta</taxon>
        <taxon>Embryophyta</taxon>
        <taxon>Tracheophyta</taxon>
        <taxon>Spermatophyta</taxon>
        <taxon>Magnoliopsida</taxon>
        <taxon>eudicotyledons</taxon>
        <taxon>Gunneridae</taxon>
        <taxon>Pentapetalae</taxon>
        <taxon>rosids</taxon>
        <taxon>fabids</taxon>
        <taxon>Malpighiales</taxon>
        <taxon>Euphorbiaceae</taxon>
        <taxon>Crotonoideae</taxon>
        <taxon>Manihoteae</taxon>
        <taxon>Manihot</taxon>
    </lineage>
</organism>
<keyword evidence="2" id="KW-1185">Reference proteome</keyword>
<comment type="caution">
    <text evidence="1">The sequence shown here is derived from an EMBL/GenBank/DDBJ whole genome shotgun (WGS) entry which is preliminary data.</text>
</comment>
<dbReference type="Gramene" id="Manes.07G060900.3.v8.1">
    <property type="protein sequence ID" value="Manes.07G060900.3.v8.1.CDS"/>
    <property type="gene ID" value="Manes.07G060900.v8.1"/>
</dbReference>
<gene>
    <name evidence="1" type="ORF">MANES_07G060900v8</name>
</gene>
<evidence type="ECO:0000313" key="2">
    <source>
        <dbReference type="Proteomes" id="UP000091857"/>
    </source>
</evidence>
<evidence type="ECO:0000313" key="1">
    <source>
        <dbReference type="EMBL" id="OAY45438.1"/>
    </source>
</evidence>
<dbReference type="Gene3D" id="3.30.530.20">
    <property type="match status" value="1"/>
</dbReference>
<dbReference type="Gramene" id="Manes.07G060900.2.v8.1">
    <property type="protein sequence ID" value="Manes.07G060900.2.v8.1.CDS"/>
    <property type="gene ID" value="Manes.07G060900.v8.1"/>
</dbReference>
<name>A0A2C9VJ15_MANES</name>
<dbReference type="OrthoDB" id="856250at2759"/>
<reference evidence="2" key="1">
    <citation type="journal article" date="2016" name="Nat. Biotechnol.">
        <title>Sequencing wild and cultivated cassava and related species reveals extensive interspecific hybridization and genetic diversity.</title>
        <authorList>
            <person name="Bredeson J.V."/>
            <person name="Lyons J.B."/>
            <person name="Prochnik S.E."/>
            <person name="Wu G.A."/>
            <person name="Ha C.M."/>
            <person name="Edsinger-Gonzales E."/>
            <person name="Grimwood J."/>
            <person name="Schmutz J."/>
            <person name="Rabbi I.Y."/>
            <person name="Egesi C."/>
            <person name="Nauluvula P."/>
            <person name="Lebot V."/>
            <person name="Ndunguru J."/>
            <person name="Mkamilo G."/>
            <person name="Bart R.S."/>
            <person name="Setter T.L."/>
            <person name="Gleadow R.M."/>
            <person name="Kulakow P."/>
            <person name="Ferguson M.E."/>
            <person name="Rounsley S."/>
            <person name="Rokhsar D.S."/>
        </authorList>
    </citation>
    <scope>NUCLEOTIDE SEQUENCE [LARGE SCALE GENOMIC DNA]</scope>
    <source>
        <strain evidence="2">cv. AM560-2</strain>
    </source>
</reference>
<protein>
    <recommendedName>
        <fullName evidence="3">Bet v I/Major latex protein domain-containing protein</fullName>
    </recommendedName>
</protein>